<proteinExistence type="predicted"/>
<evidence type="ECO:0000313" key="2">
    <source>
        <dbReference type="Proteomes" id="UP000800038"/>
    </source>
</evidence>
<organism evidence="1 2">
    <name type="scientific">Clathrospora elynae</name>
    <dbReference type="NCBI Taxonomy" id="706981"/>
    <lineage>
        <taxon>Eukaryota</taxon>
        <taxon>Fungi</taxon>
        <taxon>Dikarya</taxon>
        <taxon>Ascomycota</taxon>
        <taxon>Pezizomycotina</taxon>
        <taxon>Dothideomycetes</taxon>
        <taxon>Pleosporomycetidae</taxon>
        <taxon>Pleosporales</taxon>
        <taxon>Diademaceae</taxon>
        <taxon>Clathrospora</taxon>
    </lineage>
</organism>
<reference evidence="1" key="1">
    <citation type="journal article" date="2020" name="Stud. Mycol.">
        <title>101 Dothideomycetes genomes: a test case for predicting lifestyles and emergence of pathogens.</title>
        <authorList>
            <person name="Haridas S."/>
            <person name="Albert R."/>
            <person name="Binder M."/>
            <person name="Bloem J."/>
            <person name="Labutti K."/>
            <person name="Salamov A."/>
            <person name="Andreopoulos B."/>
            <person name="Baker S."/>
            <person name="Barry K."/>
            <person name="Bills G."/>
            <person name="Bluhm B."/>
            <person name="Cannon C."/>
            <person name="Castanera R."/>
            <person name="Culley D."/>
            <person name="Daum C."/>
            <person name="Ezra D."/>
            <person name="Gonzalez J."/>
            <person name="Henrissat B."/>
            <person name="Kuo A."/>
            <person name="Liang C."/>
            <person name="Lipzen A."/>
            <person name="Lutzoni F."/>
            <person name="Magnuson J."/>
            <person name="Mondo S."/>
            <person name="Nolan M."/>
            <person name="Ohm R."/>
            <person name="Pangilinan J."/>
            <person name="Park H.-J."/>
            <person name="Ramirez L."/>
            <person name="Alfaro M."/>
            <person name="Sun H."/>
            <person name="Tritt A."/>
            <person name="Yoshinaga Y."/>
            <person name="Zwiers L.-H."/>
            <person name="Turgeon B."/>
            <person name="Goodwin S."/>
            <person name="Spatafora J."/>
            <person name="Crous P."/>
            <person name="Grigoriev I."/>
        </authorList>
    </citation>
    <scope>NUCLEOTIDE SEQUENCE</scope>
    <source>
        <strain evidence="1">CBS 161.51</strain>
    </source>
</reference>
<accession>A0A6A5S9Y3</accession>
<gene>
    <name evidence="1" type="ORF">EJ02DRAFT_428643</name>
</gene>
<dbReference type="OrthoDB" id="10676331at2759"/>
<evidence type="ECO:0000313" key="1">
    <source>
        <dbReference type="EMBL" id="KAF1935206.1"/>
    </source>
</evidence>
<protein>
    <submittedName>
        <fullName evidence="1">Uncharacterized protein</fullName>
    </submittedName>
</protein>
<keyword evidence="2" id="KW-1185">Reference proteome</keyword>
<dbReference type="AlphaFoldDB" id="A0A6A5S9Y3"/>
<dbReference type="Proteomes" id="UP000800038">
    <property type="component" value="Unassembled WGS sequence"/>
</dbReference>
<dbReference type="EMBL" id="ML976299">
    <property type="protein sequence ID" value="KAF1935206.1"/>
    <property type="molecule type" value="Genomic_DNA"/>
</dbReference>
<sequence length="237" mass="27213">MYKGPEERVCMDAKATFRICSHQSFSMTDLITLSYDRYQRSFEFAYRRNLQPLFSQTSYTGADRNAPQFCELNRSPRFLLHRAFHFALSFDHAGLVFRDMMAGPKAKEQERSRYLAAKIPHNAIRDELMCMDEYICPHLRTSSPSVFEHLQCRETQIYNTWDMGCDVGSLGIGREGLWPMERVCGRCRAGKCGAKYAIDFTRGPQPTQKLTFGVLREVDMVAVMDGEWLAKVDGESA</sequence>
<name>A0A6A5S9Y3_9PLEO</name>